<dbReference type="PANTHER" id="PTHR34846:SF11">
    <property type="entry name" value="4-CARBOXYMUCONOLACTONE DECARBOXYLASE FAMILY PROTEIN (AFU_ORTHOLOGUE AFUA_6G11590)"/>
    <property type="match status" value="1"/>
</dbReference>
<dbReference type="STRING" id="280871.TL10_06630"/>
<organism evidence="2 3">
    <name type="scientific">Mycolicibacterium llatzerense</name>
    <dbReference type="NCBI Taxonomy" id="280871"/>
    <lineage>
        <taxon>Bacteria</taxon>
        <taxon>Bacillati</taxon>
        <taxon>Actinomycetota</taxon>
        <taxon>Actinomycetes</taxon>
        <taxon>Mycobacteriales</taxon>
        <taxon>Mycobacteriaceae</taxon>
        <taxon>Mycolicibacterium</taxon>
    </lineage>
</organism>
<dbReference type="AlphaFoldDB" id="A0A0D1J7Q7"/>
<sequence>MSSQSRVDMLALTDARERAAQCGIPDAMAELSVFRIALHQPPVAVALHGMLEALLWKGALDARLRELIIMRIGWVTNSVYEWTQHWRVARLLDVPERDLLGVRDWQNAGHFGEAERAVLAATDETLRDGTISDETWAECQRALHGDPAVLVELVAAIGNWRLFSALLRSLHVPLEDGLEGWPPDGVRPSVD</sequence>
<keyword evidence="3" id="KW-1185">Reference proteome</keyword>
<proteinExistence type="predicted"/>
<evidence type="ECO:0000259" key="1">
    <source>
        <dbReference type="Pfam" id="PF02627"/>
    </source>
</evidence>
<gene>
    <name evidence="2" type="ORF">TL10_06630</name>
</gene>
<dbReference type="Pfam" id="PF02627">
    <property type="entry name" value="CMD"/>
    <property type="match status" value="1"/>
</dbReference>
<dbReference type="Gene3D" id="1.20.1290.10">
    <property type="entry name" value="AhpD-like"/>
    <property type="match status" value="1"/>
</dbReference>
<feature type="domain" description="Carboxymuconolactone decarboxylase-like" evidence="1">
    <location>
        <begin position="43"/>
        <end position="124"/>
    </location>
</feature>
<comment type="caution">
    <text evidence="2">The sequence shown here is derived from an EMBL/GenBank/DDBJ whole genome shotgun (WGS) entry which is preliminary data.</text>
</comment>
<reference evidence="2 3" key="1">
    <citation type="submission" date="2015-01" db="EMBL/GenBank/DDBJ databases">
        <title>Genome sequence of Mycobacterium llatzerense and Mycobacterium immunogenum recovered from brain abscess.</title>
        <authorList>
            <person name="Greninger A.L."/>
            <person name="Langelier C."/>
            <person name="Cunningham G."/>
            <person name="Chiu C.Y."/>
            <person name="Miller S."/>
        </authorList>
    </citation>
    <scope>NUCLEOTIDE SEQUENCE [LARGE SCALE GENOMIC DNA]</scope>
    <source>
        <strain evidence="2 3">CLUC14</strain>
    </source>
</reference>
<dbReference type="InterPro" id="IPR003779">
    <property type="entry name" value="CMD-like"/>
</dbReference>
<dbReference type="SUPFAM" id="SSF69118">
    <property type="entry name" value="AhpD-like"/>
    <property type="match status" value="1"/>
</dbReference>
<dbReference type="EMBL" id="JXST01000007">
    <property type="protein sequence ID" value="KIU17603.1"/>
    <property type="molecule type" value="Genomic_DNA"/>
</dbReference>
<dbReference type="InterPro" id="IPR029032">
    <property type="entry name" value="AhpD-like"/>
</dbReference>
<protein>
    <submittedName>
        <fullName evidence="2">Carboxymuconolactone decarboxylase</fullName>
    </submittedName>
</protein>
<evidence type="ECO:0000313" key="3">
    <source>
        <dbReference type="Proteomes" id="UP000032221"/>
    </source>
</evidence>
<name>A0A0D1J7Q7_9MYCO</name>
<dbReference type="GO" id="GO:0051920">
    <property type="term" value="F:peroxiredoxin activity"/>
    <property type="evidence" value="ECO:0007669"/>
    <property type="project" value="InterPro"/>
</dbReference>
<dbReference type="PANTHER" id="PTHR34846">
    <property type="entry name" value="4-CARBOXYMUCONOLACTONE DECARBOXYLASE FAMILY PROTEIN (AFU_ORTHOLOGUE AFUA_6G11590)"/>
    <property type="match status" value="1"/>
</dbReference>
<dbReference type="RefSeq" id="WP_043985021.1">
    <property type="nucleotide sequence ID" value="NZ_JXST01000007.1"/>
</dbReference>
<dbReference type="Proteomes" id="UP000032221">
    <property type="component" value="Unassembled WGS sequence"/>
</dbReference>
<dbReference type="PATRIC" id="fig|280871.6.peg.1370"/>
<evidence type="ECO:0000313" key="2">
    <source>
        <dbReference type="EMBL" id="KIU17603.1"/>
    </source>
</evidence>
<accession>A0A0D1J7Q7</accession>